<dbReference type="InterPro" id="IPR052786">
    <property type="entry name" value="Spore_wall_assembly"/>
</dbReference>
<sequence>MLLPPARDGSSARTTFPSGQRYVPMMSYSSSRTNDDIDTVDARSRLILLPCDLDPAGELPTALGATIPARDQEIISHTTISSSASHAHTPQSTAQQIFFPVMADPAQSSGQTSKGNRIVDSVRNNAQDVIKEDYTKAKTLAFEAAKSRAWLYPLKGIVYFVTHRSLWKPFVSRLPQYFALYGSVLAGMFTFSYLPQLAILVFVNGPIAVVSTVLLVLNESTAIVNGISRNFLLEDAILDTFDGTLLSRNKGEIVKEGREIKSGSDPIQKLGKALKKPFERFGPKAIIRYFMYLPLNFIPIVGTVLFIFLQSKGGAIKFTTGTFN</sequence>
<comment type="caution">
    <text evidence="3">The sequence shown here is derived from an EMBL/GenBank/DDBJ whole genome shotgun (WGS) entry which is preliminary data.</text>
</comment>
<accession>A0A8H7TRN0</accession>
<dbReference type="Proteomes" id="UP000616885">
    <property type="component" value="Unassembled WGS sequence"/>
</dbReference>
<keyword evidence="2" id="KW-0472">Membrane</keyword>
<organism evidence="3 4">
    <name type="scientific">Bionectria ochroleuca</name>
    <name type="common">Gliocladium roseum</name>
    <dbReference type="NCBI Taxonomy" id="29856"/>
    <lineage>
        <taxon>Eukaryota</taxon>
        <taxon>Fungi</taxon>
        <taxon>Dikarya</taxon>
        <taxon>Ascomycota</taxon>
        <taxon>Pezizomycotina</taxon>
        <taxon>Sordariomycetes</taxon>
        <taxon>Hypocreomycetidae</taxon>
        <taxon>Hypocreales</taxon>
        <taxon>Bionectriaceae</taxon>
        <taxon>Clonostachys</taxon>
    </lineage>
</organism>
<reference evidence="3" key="1">
    <citation type="submission" date="2020-10" db="EMBL/GenBank/DDBJ databases">
        <title>High-Quality Genome Resource of Clonostachys rosea strain S41 by Oxford Nanopore Long-Read Sequencing.</title>
        <authorList>
            <person name="Wang H."/>
        </authorList>
    </citation>
    <scope>NUCLEOTIDE SEQUENCE</scope>
    <source>
        <strain evidence="3">S41</strain>
    </source>
</reference>
<evidence type="ECO:0000256" key="2">
    <source>
        <dbReference type="SAM" id="Phobius"/>
    </source>
</evidence>
<dbReference type="GO" id="GO:0005619">
    <property type="term" value="C:ascospore wall"/>
    <property type="evidence" value="ECO:0007669"/>
    <property type="project" value="TreeGrafter"/>
</dbReference>
<gene>
    <name evidence="3" type="ORF">IM811_008170</name>
</gene>
<evidence type="ECO:0000256" key="1">
    <source>
        <dbReference type="SAM" id="MobiDB-lite"/>
    </source>
</evidence>
<dbReference type="GO" id="GO:0005628">
    <property type="term" value="C:prospore membrane"/>
    <property type="evidence" value="ECO:0007669"/>
    <property type="project" value="TreeGrafter"/>
</dbReference>
<feature type="transmembrane region" description="Helical" evidence="2">
    <location>
        <begin position="289"/>
        <end position="309"/>
    </location>
</feature>
<feature type="region of interest" description="Disordered" evidence="1">
    <location>
        <begin position="1"/>
        <end position="34"/>
    </location>
</feature>
<keyword evidence="2" id="KW-0812">Transmembrane</keyword>
<dbReference type="GO" id="GO:0005811">
    <property type="term" value="C:lipid droplet"/>
    <property type="evidence" value="ECO:0007669"/>
    <property type="project" value="TreeGrafter"/>
</dbReference>
<proteinExistence type="predicted"/>
<dbReference type="PANTHER" id="PTHR34292:SF2">
    <property type="entry name" value="OUTER SPORE WALL PROTEIN LDS1"/>
    <property type="match status" value="1"/>
</dbReference>
<protein>
    <submittedName>
        <fullName evidence="3">Uncharacterized protein</fullName>
    </submittedName>
</protein>
<keyword evidence="2" id="KW-1133">Transmembrane helix</keyword>
<dbReference type="AlphaFoldDB" id="A0A8H7TRN0"/>
<evidence type="ECO:0000313" key="4">
    <source>
        <dbReference type="Proteomes" id="UP000616885"/>
    </source>
</evidence>
<feature type="transmembrane region" description="Helical" evidence="2">
    <location>
        <begin position="197"/>
        <end position="217"/>
    </location>
</feature>
<name>A0A8H7TRN0_BIOOC</name>
<dbReference type="PANTHER" id="PTHR34292">
    <property type="entry name" value="OUTER SPORE WALL PROTEIN LDS1"/>
    <property type="match status" value="1"/>
</dbReference>
<dbReference type="EMBL" id="JADCTT010000002">
    <property type="protein sequence ID" value="KAF9757226.1"/>
    <property type="molecule type" value="Genomic_DNA"/>
</dbReference>
<evidence type="ECO:0000313" key="3">
    <source>
        <dbReference type="EMBL" id="KAF9757226.1"/>
    </source>
</evidence>